<evidence type="ECO:0000313" key="2">
    <source>
        <dbReference type="Proteomes" id="UP000179157"/>
    </source>
</evidence>
<dbReference type="EMBL" id="MFGX01000045">
    <property type="protein sequence ID" value="OGF55930.1"/>
    <property type="molecule type" value="Genomic_DNA"/>
</dbReference>
<evidence type="ECO:0000313" key="1">
    <source>
        <dbReference type="EMBL" id="OGF55930.1"/>
    </source>
</evidence>
<proteinExistence type="predicted"/>
<organism evidence="1 2">
    <name type="scientific">Fraserbacteria sp. (strain RBG_16_55_9)</name>
    <dbReference type="NCBI Taxonomy" id="1817864"/>
    <lineage>
        <taxon>Bacteria</taxon>
        <taxon>Candidatus Fraseribacteriota</taxon>
    </lineage>
</organism>
<name>A0A1F5UXR4_FRAXR</name>
<dbReference type="Proteomes" id="UP000179157">
    <property type="component" value="Unassembled WGS sequence"/>
</dbReference>
<gene>
    <name evidence="1" type="ORF">A2Z21_00800</name>
</gene>
<dbReference type="AlphaFoldDB" id="A0A1F5UXR4"/>
<reference evidence="1 2" key="1">
    <citation type="journal article" date="2016" name="Nat. Commun.">
        <title>Thousands of microbial genomes shed light on interconnected biogeochemical processes in an aquifer system.</title>
        <authorList>
            <person name="Anantharaman K."/>
            <person name="Brown C.T."/>
            <person name="Hug L.A."/>
            <person name="Sharon I."/>
            <person name="Castelle C.J."/>
            <person name="Probst A.J."/>
            <person name="Thomas B.C."/>
            <person name="Singh A."/>
            <person name="Wilkins M.J."/>
            <person name="Karaoz U."/>
            <person name="Brodie E.L."/>
            <person name="Williams K.H."/>
            <person name="Hubbard S.S."/>
            <person name="Banfield J.F."/>
        </authorList>
    </citation>
    <scope>NUCLEOTIDE SEQUENCE [LARGE SCALE GENOMIC DNA]</scope>
    <source>
        <strain evidence="2">RBG_16_55_9</strain>
    </source>
</reference>
<protein>
    <submittedName>
        <fullName evidence="1">Uncharacterized protein</fullName>
    </submittedName>
</protein>
<accession>A0A1F5UXR4</accession>
<comment type="caution">
    <text evidence="1">The sequence shown here is derived from an EMBL/GenBank/DDBJ whole genome shotgun (WGS) entry which is preliminary data.</text>
</comment>
<sequence length="119" mass="14087">MDHNTEREGQVTTTPPARKAICKDCIYLVQTRHHLSQQIIGYHCFSIGRQQARPQHYDFTGAEIQKEHDCPWFQSYEEFAAEHAEDADYSPKIQRYVTIRVKWGYDWQKAESPEEKEAR</sequence>